<dbReference type="PANTHER" id="PTHR23073">
    <property type="entry name" value="26S PROTEASOME REGULATORY SUBUNIT"/>
    <property type="match status" value="1"/>
</dbReference>
<dbReference type="Pfam" id="PF00004">
    <property type="entry name" value="AAA"/>
    <property type="match status" value="1"/>
</dbReference>
<organism evidence="5 6">
    <name type="scientific">Flammeovirga aprica JL-4</name>
    <dbReference type="NCBI Taxonomy" id="694437"/>
    <lineage>
        <taxon>Bacteria</taxon>
        <taxon>Pseudomonadati</taxon>
        <taxon>Bacteroidota</taxon>
        <taxon>Cytophagia</taxon>
        <taxon>Cytophagales</taxon>
        <taxon>Flammeovirgaceae</taxon>
        <taxon>Flammeovirga</taxon>
    </lineage>
</organism>
<evidence type="ECO:0000313" key="5">
    <source>
        <dbReference type="EMBL" id="NME67784.1"/>
    </source>
</evidence>
<dbReference type="InterPro" id="IPR050221">
    <property type="entry name" value="26S_Proteasome_ATPase"/>
</dbReference>
<dbReference type="EMBL" id="JABANE010000015">
    <property type="protein sequence ID" value="NME67784.1"/>
    <property type="molecule type" value="Genomic_DNA"/>
</dbReference>
<dbReference type="GO" id="GO:0016887">
    <property type="term" value="F:ATP hydrolysis activity"/>
    <property type="evidence" value="ECO:0007669"/>
    <property type="project" value="InterPro"/>
</dbReference>
<protein>
    <submittedName>
        <fullName evidence="5">ATP-binding protein</fullName>
    </submittedName>
</protein>
<evidence type="ECO:0000259" key="4">
    <source>
        <dbReference type="SMART" id="SM00382"/>
    </source>
</evidence>
<dbReference type="AlphaFoldDB" id="A0A7X9P373"/>
<accession>A0A7X9P373</accession>
<name>A0A7X9P373_9BACT</name>
<evidence type="ECO:0000256" key="2">
    <source>
        <dbReference type="ARBA" id="ARBA00022741"/>
    </source>
</evidence>
<proteinExistence type="inferred from homology"/>
<keyword evidence="2" id="KW-0547">Nucleotide-binding</keyword>
<evidence type="ECO:0000256" key="1">
    <source>
        <dbReference type="ARBA" id="ARBA00006914"/>
    </source>
</evidence>
<dbReference type="InterPro" id="IPR003959">
    <property type="entry name" value="ATPase_AAA_core"/>
</dbReference>
<dbReference type="Proteomes" id="UP000576082">
    <property type="component" value="Unassembled WGS sequence"/>
</dbReference>
<dbReference type="SMART" id="SM00382">
    <property type="entry name" value="AAA"/>
    <property type="match status" value="1"/>
</dbReference>
<dbReference type="InterPro" id="IPR003593">
    <property type="entry name" value="AAA+_ATPase"/>
</dbReference>
<keyword evidence="6" id="KW-1185">Reference proteome</keyword>
<dbReference type="RefSeq" id="WP_169656114.1">
    <property type="nucleotide sequence ID" value="NZ_JABANE010000015.1"/>
</dbReference>
<comment type="similarity">
    <text evidence="1">Belongs to the AAA ATPase family.</text>
</comment>
<gene>
    <name evidence="5" type="ORF">HHU12_07410</name>
</gene>
<evidence type="ECO:0000256" key="3">
    <source>
        <dbReference type="ARBA" id="ARBA00022840"/>
    </source>
</evidence>
<comment type="caution">
    <text evidence="5">The sequence shown here is derived from an EMBL/GenBank/DDBJ whole genome shotgun (WGS) entry which is preliminary data.</text>
</comment>
<feature type="domain" description="AAA+ ATPase" evidence="4">
    <location>
        <begin position="258"/>
        <end position="394"/>
    </location>
</feature>
<reference evidence="5 6" key="1">
    <citation type="submission" date="2020-04" db="EMBL/GenBank/DDBJ databases">
        <title>Flammeovirga sp. SR4, a novel species isolated from seawater.</title>
        <authorList>
            <person name="Wang X."/>
        </authorList>
    </citation>
    <scope>NUCLEOTIDE SEQUENCE [LARGE SCALE GENOMIC DNA]</scope>
    <source>
        <strain evidence="5 6">ATCC 23126</strain>
    </source>
</reference>
<sequence length="498" mass="57468">MQTINIQPEGITTEDLSEALKACVDVLSMHIRYTIDQYSVEKEANDQDVQFATPDIDHFEAITHQFPGSYLFQLDKKLNLNKDDLILLIFAYAWEYKHEIFTPFFISSDDINLINDFPGGLDQEKKRFTPFFRAFLNLYFPEATEQMFLYFTSEDHPFIKNDVISFEYLFSKDKIYGKMSSVIKITEHFVVFLHGGKYPPLDSEIGFPAKLATSSMEFDEVVLTNGTKESLDPFITWLRIQDKVKGQKEQPFYKKIKTNKMYVFAGPPGTGKTLTATTLGKRYGLSTYTLDISRVVSKYIGEFEKAMERVFQKLDGQDAILFIDEADALFTKRSENINDAKDKYSNQEMSYLLQRVERFDGIVILATNVRDIRTHFDKAMLRRISEIIEFGFPLQSERLQLWSNAITPPFNFKEGILEKLSEEFQVTGANIASAMSNVIIECIDKDIYEIDQTLIEKHLQKEYFKRDSKFGICRDSAPAGLLMEQRLGRTAVHTGSRM</sequence>
<evidence type="ECO:0000313" key="6">
    <source>
        <dbReference type="Proteomes" id="UP000576082"/>
    </source>
</evidence>
<dbReference type="CDD" id="cd19481">
    <property type="entry name" value="RecA-like_protease"/>
    <property type="match status" value="1"/>
</dbReference>
<dbReference type="InterPro" id="IPR027417">
    <property type="entry name" value="P-loop_NTPase"/>
</dbReference>
<dbReference type="SUPFAM" id="SSF52540">
    <property type="entry name" value="P-loop containing nucleoside triphosphate hydrolases"/>
    <property type="match status" value="1"/>
</dbReference>
<dbReference type="GO" id="GO:0005524">
    <property type="term" value="F:ATP binding"/>
    <property type="evidence" value="ECO:0007669"/>
    <property type="project" value="UniProtKB-KW"/>
</dbReference>
<dbReference type="Gene3D" id="3.40.50.300">
    <property type="entry name" value="P-loop containing nucleotide triphosphate hydrolases"/>
    <property type="match status" value="1"/>
</dbReference>
<keyword evidence="3 5" id="KW-0067">ATP-binding</keyword>